<keyword evidence="1" id="KW-0238">DNA-binding</keyword>
<dbReference type="GO" id="GO:0003677">
    <property type="term" value="F:DNA binding"/>
    <property type="evidence" value="ECO:0007669"/>
    <property type="project" value="UniProtKB-KW"/>
</dbReference>
<dbReference type="InterPro" id="IPR025269">
    <property type="entry name" value="SAM-like_dom"/>
</dbReference>
<accession>A0A509EAI3</accession>
<dbReference type="Gene3D" id="1.10.150.130">
    <property type="match status" value="1"/>
</dbReference>
<evidence type="ECO:0000313" key="5">
    <source>
        <dbReference type="Proteomes" id="UP000410984"/>
    </source>
</evidence>
<reference evidence="4 5" key="1">
    <citation type="submission" date="2019-06" db="EMBL/GenBank/DDBJ databases">
        <authorList>
            <person name="Rodrigo-Torres L."/>
            <person name="Arahal R. D."/>
            <person name="Lucena T."/>
        </authorList>
    </citation>
    <scope>NUCLEOTIDE SEQUENCE [LARGE SCALE GENOMIC DNA]</scope>
    <source>
        <strain evidence="4 5">SB0023/3</strain>
    </source>
</reference>
<dbReference type="RefSeq" id="WP_142582633.1">
    <property type="nucleotide sequence ID" value="NZ_CABFPH010000018.1"/>
</dbReference>
<evidence type="ECO:0000256" key="2">
    <source>
        <dbReference type="SAM" id="MobiDB-lite"/>
    </source>
</evidence>
<dbReference type="InterPro" id="IPR010998">
    <property type="entry name" value="Integrase_recombinase_N"/>
</dbReference>
<protein>
    <recommendedName>
        <fullName evidence="3">Phage integrase SAM-like domain-containing protein</fullName>
    </recommendedName>
</protein>
<sequence>MRDLFRSLPPNATKRFPGQSLQQAAEIAASKGLPALNTHTVNSHLTKIATLFNSAVREEWIEKNPATGLAIEESRATRRFSRSFMVCG</sequence>
<feature type="domain" description="Phage integrase SAM-like" evidence="3">
    <location>
        <begin position="35"/>
        <end position="65"/>
    </location>
</feature>
<proteinExistence type="predicted"/>
<dbReference type="EMBL" id="CABFPH010000018">
    <property type="protein sequence ID" value="VUD71162.1"/>
    <property type="molecule type" value="Genomic_DNA"/>
</dbReference>
<name>A0A509EAI3_9HYPH</name>
<dbReference type="AlphaFoldDB" id="A0A509EAI3"/>
<feature type="region of interest" description="Disordered" evidence="2">
    <location>
        <begin position="1"/>
        <end position="20"/>
    </location>
</feature>
<dbReference type="OrthoDB" id="9784724at2"/>
<evidence type="ECO:0000313" key="4">
    <source>
        <dbReference type="EMBL" id="VUD71162.1"/>
    </source>
</evidence>
<organism evidence="4 5">
    <name type="scientific">Methylobacterium symbioticum</name>
    <dbReference type="NCBI Taxonomy" id="2584084"/>
    <lineage>
        <taxon>Bacteria</taxon>
        <taxon>Pseudomonadati</taxon>
        <taxon>Pseudomonadota</taxon>
        <taxon>Alphaproteobacteria</taxon>
        <taxon>Hyphomicrobiales</taxon>
        <taxon>Methylobacteriaceae</taxon>
        <taxon>Methylobacterium</taxon>
    </lineage>
</organism>
<gene>
    <name evidence="4" type="ORF">MET9862_01739</name>
</gene>
<dbReference type="Proteomes" id="UP000410984">
    <property type="component" value="Unassembled WGS sequence"/>
</dbReference>
<evidence type="ECO:0000256" key="1">
    <source>
        <dbReference type="ARBA" id="ARBA00023125"/>
    </source>
</evidence>
<evidence type="ECO:0000259" key="3">
    <source>
        <dbReference type="Pfam" id="PF13102"/>
    </source>
</evidence>
<dbReference type="Pfam" id="PF13102">
    <property type="entry name" value="Phage_int_SAM_5"/>
    <property type="match status" value="1"/>
</dbReference>
<keyword evidence="5" id="KW-1185">Reference proteome</keyword>